<dbReference type="RefSeq" id="WP_125815100.1">
    <property type="nucleotide sequence ID" value="NZ_JASITI010000066.1"/>
</dbReference>
<dbReference type="EMBL" id="JASITI010000066">
    <property type="protein sequence ID" value="MDK9500585.1"/>
    <property type="molecule type" value="Genomic_DNA"/>
</dbReference>
<dbReference type="Proteomes" id="UP001223390">
    <property type="component" value="Unassembled WGS sequence"/>
</dbReference>
<organism evidence="1 2">
    <name type="scientific">Streptomyces katrae</name>
    <dbReference type="NCBI Taxonomy" id="68223"/>
    <lineage>
        <taxon>Bacteria</taxon>
        <taxon>Bacillati</taxon>
        <taxon>Actinomycetota</taxon>
        <taxon>Actinomycetes</taxon>
        <taxon>Kitasatosporales</taxon>
        <taxon>Streptomycetaceae</taxon>
        <taxon>Streptomyces</taxon>
    </lineage>
</organism>
<proteinExistence type="predicted"/>
<comment type="caution">
    <text evidence="1">The sequence shown here is derived from an EMBL/GenBank/DDBJ whole genome shotgun (WGS) entry which is preliminary data.</text>
</comment>
<sequence>MTVQSPNVILSGGPSSSAEELDRIRYVEDTTAKVKVLNGNRYEHFEPTGGTVVDQELELELLVYTYSGHTYIAE</sequence>
<name>A0ABT7H3V5_9ACTN</name>
<accession>A0ABT7H3V5</accession>
<dbReference type="InterPro" id="IPR046030">
    <property type="entry name" value="DUF5988"/>
</dbReference>
<evidence type="ECO:0000313" key="2">
    <source>
        <dbReference type="Proteomes" id="UP001223390"/>
    </source>
</evidence>
<evidence type="ECO:0000313" key="1">
    <source>
        <dbReference type="EMBL" id="MDK9500585.1"/>
    </source>
</evidence>
<gene>
    <name evidence="1" type="ORF">QEZ40_006413</name>
</gene>
<protein>
    <submittedName>
        <fullName evidence="1">DUF5988 family protein</fullName>
    </submittedName>
</protein>
<dbReference type="Pfam" id="PF19450">
    <property type="entry name" value="DUF5988"/>
    <property type="match status" value="1"/>
</dbReference>
<reference evidence="1 2" key="1">
    <citation type="submission" date="2023-05" db="EMBL/GenBank/DDBJ databases">
        <title>Sequencing and Assembly of Streptomyces sp. NP73.</title>
        <authorList>
            <person name="Konwar A.N."/>
            <person name="Saikia K."/>
            <person name="Thakur D."/>
        </authorList>
    </citation>
    <scope>NUCLEOTIDE SEQUENCE [LARGE SCALE GENOMIC DNA]</scope>
    <source>
        <strain evidence="1 2">NP73</strain>
    </source>
</reference>
<keyword evidence="2" id="KW-1185">Reference proteome</keyword>